<dbReference type="PROSITE" id="PS51078">
    <property type="entry name" value="ICLR_ED"/>
    <property type="match status" value="1"/>
</dbReference>
<protein>
    <submittedName>
        <fullName evidence="6">IclR family transcriptional regulator</fullName>
    </submittedName>
</protein>
<evidence type="ECO:0000256" key="1">
    <source>
        <dbReference type="ARBA" id="ARBA00023015"/>
    </source>
</evidence>
<dbReference type="Pfam" id="PF09339">
    <property type="entry name" value="HTH_IclR"/>
    <property type="match status" value="1"/>
</dbReference>
<proteinExistence type="predicted"/>
<dbReference type="EMBL" id="JBEDNQ010000005">
    <property type="protein sequence ID" value="MEQ3551728.1"/>
    <property type="molecule type" value="Genomic_DNA"/>
</dbReference>
<feature type="domain" description="IclR-ED" evidence="5">
    <location>
        <begin position="81"/>
        <end position="255"/>
    </location>
</feature>
<keyword evidence="7" id="KW-1185">Reference proteome</keyword>
<dbReference type="Proteomes" id="UP001494902">
    <property type="component" value="Unassembled WGS sequence"/>
</dbReference>
<name>A0ABV1KCW8_9PSEU</name>
<evidence type="ECO:0000256" key="3">
    <source>
        <dbReference type="ARBA" id="ARBA00023163"/>
    </source>
</evidence>
<dbReference type="PROSITE" id="PS51077">
    <property type="entry name" value="HTH_ICLR"/>
    <property type="match status" value="1"/>
</dbReference>
<dbReference type="PANTHER" id="PTHR30136">
    <property type="entry name" value="HELIX-TURN-HELIX TRANSCRIPTIONAL REGULATOR, ICLR FAMILY"/>
    <property type="match status" value="1"/>
</dbReference>
<evidence type="ECO:0000313" key="6">
    <source>
        <dbReference type="EMBL" id="MEQ3551728.1"/>
    </source>
</evidence>
<evidence type="ECO:0000256" key="2">
    <source>
        <dbReference type="ARBA" id="ARBA00023125"/>
    </source>
</evidence>
<keyword evidence="3" id="KW-0804">Transcription</keyword>
<dbReference type="RefSeq" id="WP_349298798.1">
    <property type="nucleotide sequence ID" value="NZ_JBEDNQ010000005.1"/>
</dbReference>
<dbReference type="Gene3D" id="1.10.10.10">
    <property type="entry name" value="Winged helix-like DNA-binding domain superfamily/Winged helix DNA-binding domain"/>
    <property type="match status" value="1"/>
</dbReference>
<dbReference type="Gene3D" id="3.30.450.40">
    <property type="match status" value="1"/>
</dbReference>
<dbReference type="PANTHER" id="PTHR30136:SF24">
    <property type="entry name" value="HTH-TYPE TRANSCRIPTIONAL REPRESSOR ALLR"/>
    <property type="match status" value="1"/>
</dbReference>
<sequence length="261" mass="28463">METSLTGVYHCMMKNRPAYGIESVDHALALATILKQEGPLRVTDAALRLGVAPSTAHRLLAMLVYRDFAERDDDRRYAAGPILRLPAAPEPVADLRRVAVPHLQDLVDRTDETANVLLVVDDQARFVVTVECGQALRIGDREGRVRPAHLTSAGRAVLATRSDAEVRALYAGRESEVGDVPALLRDLHRVRRLGFAVNDRQTEPGMTTVGCAVPGHPGVAVTLAMPTVRYRRERLQEWGGELATTADRIARGLSSVVVPGR</sequence>
<feature type="domain" description="HTH iclR-type" evidence="4">
    <location>
        <begin position="21"/>
        <end position="81"/>
    </location>
</feature>
<dbReference type="InterPro" id="IPR005471">
    <property type="entry name" value="Tscrpt_reg_IclR_N"/>
</dbReference>
<dbReference type="InterPro" id="IPR036388">
    <property type="entry name" value="WH-like_DNA-bd_sf"/>
</dbReference>
<gene>
    <name evidence="6" type="ORF">WIS52_14740</name>
</gene>
<dbReference type="SMART" id="SM00346">
    <property type="entry name" value="HTH_ICLR"/>
    <property type="match status" value="1"/>
</dbReference>
<evidence type="ECO:0000259" key="4">
    <source>
        <dbReference type="PROSITE" id="PS51077"/>
    </source>
</evidence>
<dbReference type="InterPro" id="IPR050707">
    <property type="entry name" value="HTH_MetabolicPath_Reg"/>
</dbReference>
<accession>A0ABV1KCW8</accession>
<keyword evidence="1" id="KW-0805">Transcription regulation</keyword>
<dbReference type="InterPro" id="IPR014757">
    <property type="entry name" value="Tscrpt_reg_IclR_C"/>
</dbReference>
<dbReference type="Pfam" id="PF01614">
    <property type="entry name" value="IclR_C"/>
    <property type="match status" value="1"/>
</dbReference>
<keyword evidence="2" id="KW-0238">DNA-binding</keyword>
<evidence type="ECO:0000259" key="5">
    <source>
        <dbReference type="PROSITE" id="PS51078"/>
    </source>
</evidence>
<dbReference type="SUPFAM" id="SSF55781">
    <property type="entry name" value="GAF domain-like"/>
    <property type="match status" value="1"/>
</dbReference>
<dbReference type="SUPFAM" id="SSF46785">
    <property type="entry name" value="Winged helix' DNA-binding domain"/>
    <property type="match status" value="1"/>
</dbReference>
<organism evidence="6 7">
    <name type="scientific">Pseudonocardia nematodicida</name>
    <dbReference type="NCBI Taxonomy" id="1206997"/>
    <lineage>
        <taxon>Bacteria</taxon>
        <taxon>Bacillati</taxon>
        <taxon>Actinomycetota</taxon>
        <taxon>Actinomycetes</taxon>
        <taxon>Pseudonocardiales</taxon>
        <taxon>Pseudonocardiaceae</taxon>
        <taxon>Pseudonocardia</taxon>
    </lineage>
</organism>
<evidence type="ECO:0000313" key="7">
    <source>
        <dbReference type="Proteomes" id="UP001494902"/>
    </source>
</evidence>
<comment type="caution">
    <text evidence="6">The sequence shown here is derived from an EMBL/GenBank/DDBJ whole genome shotgun (WGS) entry which is preliminary data.</text>
</comment>
<dbReference type="InterPro" id="IPR036390">
    <property type="entry name" value="WH_DNA-bd_sf"/>
</dbReference>
<dbReference type="InterPro" id="IPR029016">
    <property type="entry name" value="GAF-like_dom_sf"/>
</dbReference>
<reference evidence="6 7" key="1">
    <citation type="submission" date="2024-03" db="EMBL/GenBank/DDBJ databases">
        <title>Draft genome sequence of Pseudonocardia nematodicida JCM 31783.</title>
        <authorList>
            <person name="Butdee W."/>
            <person name="Duangmal K."/>
        </authorList>
    </citation>
    <scope>NUCLEOTIDE SEQUENCE [LARGE SCALE GENOMIC DNA]</scope>
    <source>
        <strain evidence="6 7">JCM 31783</strain>
    </source>
</reference>